<protein>
    <submittedName>
        <fullName evidence="2">Uncharacterized protein</fullName>
    </submittedName>
</protein>
<name>A0A2S4UMG6_9BASI</name>
<dbReference type="VEuPathDB" id="FungiDB:PSHT_13983"/>
<evidence type="ECO:0000256" key="1">
    <source>
        <dbReference type="SAM" id="SignalP"/>
    </source>
</evidence>
<accession>A0A2S4UMG6</accession>
<evidence type="ECO:0000313" key="2">
    <source>
        <dbReference type="EMBL" id="POV98508.1"/>
    </source>
</evidence>
<dbReference type="Proteomes" id="UP000238274">
    <property type="component" value="Unassembled WGS sequence"/>
</dbReference>
<proteinExistence type="predicted"/>
<keyword evidence="1" id="KW-0732">Signal</keyword>
<dbReference type="AlphaFoldDB" id="A0A2S4UMG6"/>
<feature type="chain" id="PRO_5015509127" evidence="1">
    <location>
        <begin position="24"/>
        <end position="104"/>
    </location>
</feature>
<sequence>MLVNVYFASLLAASVTLAASSEAERRGNSGISINGGGLSGRGPIVQVGGGGSLDKRLVHARGQIRGGVAEGAGSKACNPGLVAALAVVHSPDGCNNQLFSISLI</sequence>
<keyword evidence="3" id="KW-1185">Reference proteome</keyword>
<comment type="caution">
    <text evidence="2">The sequence shown here is derived from an EMBL/GenBank/DDBJ whole genome shotgun (WGS) entry which is preliminary data.</text>
</comment>
<reference evidence="2 3" key="1">
    <citation type="submission" date="2017-12" db="EMBL/GenBank/DDBJ databases">
        <title>Gene loss provides genomic basis for host adaptation in cereal stripe rust fungi.</title>
        <authorList>
            <person name="Xia C."/>
        </authorList>
    </citation>
    <scope>NUCLEOTIDE SEQUENCE [LARGE SCALE GENOMIC DNA]</scope>
    <source>
        <strain evidence="2 3">93TX-2</strain>
    </source>
</reference>
<evidence type="ECO:0000313" key="3">
    <source>
        <dbReference type="Proteomes" id="UP000238274"/>
    </source>
</evidence>
<reference evidence="3" key="3">
    <citation type="journal article" date="2018" name="Mol. Plant Microbe Interact.">
        <title>Genome sequence resources for the wheat stripe rust pathogen (Puccinia striiformis f. sp. tritici) and the barley stripe rust pathogen (Puccinia striiformis f. sp. hordei).</title>
        <authorList>
            <person name="Xia C."/>
            <person name="Wang M."/>
            <person name="Yin C."/>
            <person name="Cornejo O.E."/>
            <person name="Hulbert S.H."/>
            <person name="Chen X."/>
        </authorList>
    </citation>
    <scope>NUCLEOTIDE SEQUENCE [LARGE SCALE GENOMIC DNA]</scope>
    <source>
        <strain evidence="3">93TX-2</strain>
    </source>
</reference>
<reference evidence="3" key="2">
    <citation type="journal article" date="2018" name="BMC Genomics">
        <title>Genomic insights into host adaptation between the wheat stripe rust pathogen (Puccinia striiformis f. sp. tritici) and the barley stripe rust pathogen (Puccinia striiformis f. sp. hordei).</title>
        <authorList>
            <person name="Xia C."/>
            <person name="Wang M."/>
            <person name="Yin C."/>
            <person name="Cornejo O.E."/>
            <person name="Hulbert S.H."/>
            <person name="Chen X."/>
        </authorList>
    </citation>
    <scope>NUCLEOTIDE SEQUENCE [LARGE SCALE GENOMIC DNA]</scope>
    <source>
        <strain evidence="3">93TX-2</strain>
    </source>
</reference>
<organism evidence="2 3">
    <name type="scientific">Puccinia striiformis</name>
    <dbReference type="NCBI Taxonomy" id="27350"/>
    <lineage>
        <taxon>Eukaryota</taxon>
        <taxon>Fungi</taxon>
        <taxon>Dikarya</taxon>
        <taxon>Basidiomycota</taxon>
        <taxon>Pucciniomycotina</taxon>
        <taxon>Pucciniomycetes</taxon>
        <taxon>Pucciniales</taxon>
        <taxon>Pucciniaceae</taxon>
        <taxon>Puccinia</taxon>
    </lineage>
</organism>
<gene>
    <name evidence="2" type="ORF">PSHT_13983</name>
</gene>
<feature type="signal peptide" evidence="1">
    <location>
        <begin position="1"/>
        <end position="23"/>
    </location>
</feature>
<dbReference type="EMBL" id="PKSM01000297">
    <property type="protein sequence ID" value="POV98508.1"/>
    <property type="molecule type" value="Genomic_DNA"/>
</dbReference>